<dbReference type="PANTHER" id="PTHR33146:SF26">
    <property type="entry name" value="ENDONUCLEASE 4"/>
    <property type="match status" value="1"/>
</dbReference>
<evidence type="ECO:0000256" key="7">
    <source>
        <dbReference type="ARBA" id="ARBA00023180"/>
    </source>
</evidence>
<evidence type="ECO:0000256" key="6">
    <source>
        <dbReference type="ARBA" id="ARBA00023157"/>
    </source>
</evidence>
<evidence type="ECO:0000256" key="2">
    <source>
        <dbReference type="ARBA" id="ARBA00022722"/>
    </source>
</evidence>
<dbReference type="GO" id="GO:0046872">
    <property type="term" value="F:metal ion binding"/>
    <property type="evidence" value="ECO:0007669"/>
    <property type="project" value="UniProtKB-KW"/>
</dbReference>
<dbReference type="SUPFAM" id="SSF48537">
    <property type="entry name" value="Phospholipase C/P1 nuclease"/>
    <property type="match status" value="1"/>
</dbReference>
<feature type="non-terminal residue" evidence="9">
    <location>
        <position position="194"/>
    </location>
</feature>
<feature type="non-terminal residue" evidence="9">
    <location>
        <position position="1"/>
    </location>
</feature>
<proteinExistence type="inferred from homology"/>
<dbReference type="Proteomes" id="UP000574390">
    <property type="component" value="Unassembled WGS sequence"/>
</dbReference>
<evidence type="ECO:0000256" key="4">
    <source>
        <dbReference type="ARBA" id="ARBA00022759"/>
    </source>
</evidence>
<organism evidence="9 11">
    <name type="scientific">Perkinsus olseni</name>
    <name type="common">Perkinsus atlanticus</name>
    <dbReference type="NCBI Taxonomy" id="32597"/>
    <lineage>
        <taxon>Eukaryota</taxon>
        <taxon>Sar</taxon>
        <taxon>Alveolata</taxon>
        <taxon>Perkinsozoa</taxon>
        <taxon>Perkinsea</taxon>
        <taxon>Perkinsida</taxon>
        <taxon>Perkinsidae</taxon>
        <taxon>Perkinsus</taxon>
    </lineage>
</organism>
<evidence type="ECO:0000313" key="11">
    <source>
        <dbReference type="Proteomes" id="UP000553632"/>
    </source>
</evidence>
<keyword evidence="4" id="KW-0255">Endonuclease</keyword>
<feature type="region of interest" description="Disordered" evidence="8">
    <location>
        <begin position="174"/>
        <end position="194"/>
    </location>
</feature>
<evidence type="ECO:0000313" key="9">
    <source>
        <dbReference type="EMBL" id="KAF4726183.1"/>
    </source>
</evidence>
<keyword evidence="11" id="KW-1185">Reference proteome</keyword>
<dbReference type="CDD" id="cd11010">
    <property type="entry name" value="S1-P1_nuclease"/>
    <property type="match status" value="1"/>
</dbReference>
<dbReference type="AlphaFoldDB" id="A0A7J6S0D4"/>
<dbReference type="PANTHER" id="PTHR33146">
    <property type="entry name" value="ENDONUCLEASE 4"/>
    <property type="match status" value="1"/>
</dbReference>
<evidence type="ECO:0008006" key="13">
    <source>
        <dbReference type="Google" id="ProtNLM"/>
    </source>
</evidence>
<keyword evidence="6" id="KW-1015">Disulfide bond</keyword>
<name>A0A7J6S0D4_PEROL</name>
<feature type="compositionally biased region" description="Basic residues" evidence="8">
    <location>
        <begin position="174"/>
        <end position="188"/>
    </location>
</feature>
<keyword evidence="2" id="KW-0540">Nuclease</keyword>
<protein>
    <recommendedName>
        <fullName evidence="13">S1/P1 Nuclease</fullName>
    </recommendedName>
</protein>
<sequence>LLRHANAWGQDGHFIIAAIAERIVSDRVSNAREWPFRDDAPLHVDATVGIVRYRWTAPLHYVDTPTRQCKMVYQRDCPNDFCVIGAIYNYTNRAVSKSVSRAEREFAMKLVIHFLGDVHQPLHVGFTGDHGGNGIHVTTDFAPPGPRHKQESRLHRVWDSGLITQDEFELRVQRRREHRKIPPHPPYKHKYEER</sequence>
<dbReference type="InterPro" id="IPR003154">
    <property type="entry name" value="S1/P1nuclease"/>
</dbReference>
<dbReference type="InterPro" id="IPR008947">
    <property type="entry name" value="PLipase_C/P1_nuclease_dom_sf"/>
</dbReference>
<evidence type="ECO:0000256" key="5">
    <source>
        <dbReference type="ARBA" id="ARBA00022801"/>
    </source>
</evidence>
<keyword evidence="5" id="KW-0378">Hydrolase</keyword>
<evidence type="ECO:0000256" key="1">
    <source>
        <dbReference type="ARBA" id="ARBA00009547"/>
    </source>
</evidence>
<dbReference type="Proteomes" id="UP000553632">
    <property type="component" value="Unassembled WGS sequence"/>
</dbReference>
<evidence type="ECO:0000313" key="12">
    <source>
        <dbReference type="Proteomes" id="UP000574390"/>
    </source>
</evidence>
<comment type="caution">
    <text evidence="9">The sequence shown here is derived from an EMBL/GenBank/DDBJ whole genome shotgun (WGS) entry which is preliminary data.</text>
</comment>
<evidence type="ECO:0000256" key="8">
    <source>
        <dbReference type="SAM" id="MobiDB-lite"/>
    </source>
</evidence>
<dbReference type="EMBL" id="JABANO010021821">
    <property type="protein sequence ID" value="KAF4726183.1"/>
    <property type="molecule type" value="Genomic_DNA"/>
</dbReference>
<dbReference type="GO" id="GO:0003676">
    <property type="term" value="F:nucleic acid binding"/>
    <property type="evidence" value="ECO:0007669"/>
    <property type="project" value="InterPro"/>
</dbReference>
<dbReference type="GO" id="GO:0016788">
    <property type="term" value="F:hydrolase activity, acting on ester bonds"/>
    <property type="evidence" value="ECO:0007669"/>
    <property type="project" value="InterPro"/>
</dbReference>
<dbReference type="Pfam" id="PF02265">
    <property type="entry name" value="S1-P1_nuclease"/>
    <property type="match status" value="1"/>
</dbReference>
<keyword evidence="7" id="KW-0325">Glycoprotein</keyword>
<dbReference type="GO" id="GO:0004519">
    <property type="term" value="F:endonuclease activity"/>
    <property type="evidence" value="ECO:0007669"/>
    <property type="project" value="UniProtKB-KW"/>
</dbReference>
<comment type="similarity">
    <text evidence="1">Belongs to the nuclease type I family.</text>
</comment>
<gene>
    <name evidence="10" type="ORF">FOZ62_007789</name>
    <name evidence="9" type="ORF">FOZ63_008580</name>
</gene>
<dbReference type="GO" id="GO:0006308">
    <property type="term" value="P:DNA catabolic process"/>
    <property type="evidence" value="ECO:0007669"/>
    <property type="project" value="InterPro"/>
</dbReference>
<accession>A0A7J6S0D4</accession>
<evidence type="ECO:0000313" key="10">
    <source>
        <dbReference type="EMBL" id="KAF4736584.1"/>
    </source>
</evidence>
<reference evidence="11 12" key="1">
    <citation type="submission" date="2020-04" db="EMBL/GenBank/DDBJ databases">
        <title>Perkinsus olseni comparative genomics.</title>
        <authorList>
            <person name="Bogema D.R."/>
        </authorList>
    </citation>
    <scope>NUCLEOTIDE SEQUENCE [LARGE SCALE GENOMIC DNA]</scope>
    <source>
        <strain evidence="10">ATCC PRA-205</strain>
        <strain evidence="9 11">ATCC PRA-207</strain>
    </source>
</reference>
<dbReference type="Gene3D" id="1.10.575.10">
    <property type="entry name" value="P1 Nuclease"/>
    <property type="match status" value="1"/>
</dbReference>
<keyword evidence="3" id="KW-0479">Metal-binding</keyword>
<dbReference type="EMBL" id="JABANM010012098">
    <property type="protein sequence ID" value="KAF4736584.1"/>
    <property type="molecule type" value="Genomic_DNA"/>
</dbReference>
<evidence type="ECO:0000256" key="3">
    <source>
        <dbReference type="ARBA" id="ARBA00022723"/>
    </source>
</evidence>